<evidence type="ECO:0000313" key="5">
    <source>
        <dbReference type="EMBL" id="QPC81960.1"/>
    </source>
</evidence>
<dbReference type="InterPro" id="IPR000873">
    <property type="entry name" value="AMP-dep_synth/lig_dom"/>
</dbReference>
<keyword evidence="2 5" id="KW-0436">Ligase</keyword>
<protein>
    <submittedName>
        <fullName evidence="5">Long-chain fatty acid--CoA ligase</fullName>
    </submittedName>
</protein>
<dbReference type="InterPro" id="IPR025110">
    <property type="entry name" value="AMP-bd_C"/>
</dbReference>
<accession>A0A7S8ICW4</accession>
<dbReference type="Pfam" id="PF13193">
    <property type="entry name" value="AMP-binding_C"/>
    <property type="match status" value="1"/>
</dbReference>
<dbReference type="InterPro" id="IPR045851">
    <property type="entry name" value="AMP-bd_C_sf"/>
</dbReference>
<dbReference type="SUPFAM" id="SSF56801">
    <property type="entry name" value="Acetyl-CoA synthetase-like"/>
    <property type="match status" value="1"/>
</dbReference>
<dbReference type="KEGG" id="pmet:G4Y79_20065"/>
<reference evidence="5 6" key="1">
    <citation type="submission" date="2020-02" db="EMBL/GenBank/DDBJ databases">
        <authorList>
            <person name="Zheng R.K."/>
            <person name="Sun C.M."/>
        </authorList>
    </citation>
    <scope>NUCLEOTIDE SEQUENCE [LARGE SCALE GENOMIC DNA]</scope>
    <source>
        <strain evidence="6">rifampicinis</strain>
    </source>
</reference>
<proteinExistence type="inferred from homology"/>
<dbReference type="InterPro" id="IPR020845">
    <property type="entry name" value="AMP-binding_CS"/>
</dbReference>
<dbReference type="EMBL" id="CP062983">
    <property type="protein sequence ID" value="QPC81960.1"/>
    <property type="molecule type" value="Genomic_DNA"/>
</dbReference>
<evidence type="ECO:0000256" key="1">
    <source>
        <dbReference type="ARBA" id="ARBA00006432"/>
    </source>
</evidence>
<dbReference type="RefSeq" id="WP_195170030.1">
    <property type="nucleotide sequence ID" value="NZ_CP062983.1"/>
</dbReference>
<dbReference type="PANTHER" id="PTHR43201">
    <property type="entry name" value="ACYL-COA SYNTHETASE"/>
    <property type="match status" value="1"/>
</dbReference>
<dbReference type="FunFam" id="3.30.300.30:FF:000008">
    <property type="entry name" value="2,3-dihydroxybenzoate-AMP ligase"/>
    <property type="match status" value="1"/>
</dbReference>
<feature type="domain" description="AMP-binding enzyme C-terminal" evidence="4">
    <location>
        <begin position="424"/>
        <end position="499"/>
    </location>
</feature>
<dbReference type="PROSITE" id="PS00455">
    <property type="entry name" value="AMP_BINDING"/>
    <property type="match status" value="1"/>
</dbReference>
<feature type="domain" description="AMP-dependent synthetase/ligase" evidence="3">
    <location>
        <begin position="10"/>
        <end position="373"/>
    </location>
</feature>
<dbReference type="AlphaFoldDB" id="A0A7S8ICW4"/>
<organism evidence="5 6">
    <name type="scientific">Phototrophicus methaneseepsis</name>
    <dbReference type="NCBI Taxonomy" id="2710758"/>
    <lineage>
        <taxon>Bacteria</taxon>
        <taxon>Bacillati</taxon>
        <taxon>Chloroflexota</taxon>
        <taxon>Candidatus Thermofontia</taxon>
        <taxon>Phototrophicales</taxon>
        <taxon>Phototrophicaceae</taxon>
        <taxon>Phototrophicus</taxon>
    </lineage>
</organism>
<comment type="similarity">
    <text evidence="1">Belongs to the ATP-dependent AMP-binding enzyme family.</text>
</comment>
<evidence type="ECO:0000259" key="3">
    <source>
        <dbReference type="Pfam" id="PF00501"/>
    </source>
</evidence>
<dbReference type="InterPro" id="IPR042099">
    <property type="entry name" value="ANL_N_sf"/>
</dbReference>
<evidence type="ECO:0000259" key="4">
    <source>
        <dbReference type="Pfam" id="PF13193"/>
    </source>
</evidence>
<dbReference type="Proteomes" id="UP000594468">
    <property type="component" value="Chromosome"/>
</dbReference>
<dbReference type="Pfam" id="PF00501">
    <property type="entry name" value="AMP-binding"/>
    <property type="match status" value="1"/>
</dbReference>
<gene>
    <name evidence="5" type="ORF">G4Y79_20065</name>
</gene>
<sequence length="513" mass="56828">MFVGDILGRRALYTPDQLAVVDAGKEPHRPFTYSEMNNRANRLANWLRDGAGIQKGDRVAILAHNGVEHLDTFFACGKLGAIHVPLNWRLHWRELLALIEDTTPTVLIYSDEFKESVSHLVEYAGCLKHVLHIDGKGLPNSRYFEKTLSDSILRPVTTESITEEDIACLIFTGGTSGMPKGAQISHRMIAWNALNTVIHDLRHGDITVNIFPLFHTGGLLVYTMPLLILGGTVVLTHKFDAEQVLNLIQEYAATVYAAVPTTYQMLLSAPNWAEADLSSLRFCTSGGAPLPVQLVRTFNQQKGIQFKQGFGMSEFGPGVFALAPEDAIRKAGSIGRPNFFVDARIVDDENQEVGPDTVGELVLRGPSLCSGYYNKPEETANAVDNEGWFHTGDLAQRDSEDYFFIVDRKKDLYISGGENIYPTEIEHVLYQHPDVQMCAVIGVPDERWGEVGKAFVVLKPTATATEEDLIAHLQHHLAGYKVPRYVEVMDELPISGAGKILKRELAKLPVKHG</sequence>
<evidence type="ECO:0000313" key="6">
    <source>
        <dbReference type="Proteomes" id="UP000594468"/>
    </source>
</evidence>
<dbReference type="Gene3D" id="3.40.50.12780">
    <property type="entry name" value="N-terminal domain of ligase-like"/>
    <property type="match status" value="1"/>
</dbReference>
<evidence type="ECO:0000256" key="2">
    <source>
        <dbReference type="ARBA" id="ARBA00022598"/>
    </source>
</evidence>
<name>A0A7S8ICW4_9CHLR</name>
<dbReference type="GO" id="GO:0031956">
    <property type="term" value="F:medium-chain fatty acid-CoA ligase activity"/>
    <property type="evidence" value="ECO:0007669"/>
    <property type="project" value="TreeGrafter"/>
</dbReference>
<dbReference type="Gene3D" id="3.30.300.30">
    <property type="match status" value="1"/>
</dbReference>
<dbReference type="CDD" id="cd17631">
    <property type="entry name" value="FACL_FadD13-like"/>
    <property type="match status" value="1"/>
</dbReference>
<keyword evidence="6" id="KW-1185">Reference proteome</keyword>
<dbReference type="GO" id="GO:0006631">
    <property type="term" value="P:fatty acid metabolic process"/>
    <property type="evidence" value="ECO:0007669"/>
    <property type="project" value="TreeGrafter"/>
</dbReference>
<dbReference type="PANTHER" id="PTHR43201:SF5">
    <property type="entry name" value="MEDIUM-CHAIN ACYL-COA LIGASE ACSF2, MITOCHONDRIAL"/>
    <property type="match status" value="1"/>
</dbReference>